<sequence>MGKKVMVIGLDCAAPPLIFKKWLNDLPNIKRLVETGVHGKLRSSDPPITVPAWATLVTGQDPGQLGFYGFRNRTEYDYSSMSIVDSRSLTADTIWDILGKKGYQSIVIGVPPSFPPKPLNGCSVSCFLTPGTDVSYTYPANLAEEVEQVIGNYQFDVENFRSAAPDDILKQIYDMTEKRFKLASHLIRTKDWDFFMMVEMGVDRIHHAFWHHMDEKHVLYEPNSPYRLAIYDYYTFVDRKVGQLLEQVKDDCLVLVVSDHGAKRMDGGFCLNEWLIREGLLTLKQPVDRITPLTPDMVNWQKTRAWGYGGYYGRIHLNVKGREPSGVIPKHRYEHVRNRLIKKLTALKDERGTPLGTKAYKPEQLYRKTRNIPPDLLVYFGRLFWRSIGSVGHRKLYVYENDSGPDGANHDYHGIFIASRLNSHKKVAGAGRTVERLRLLDVTPSLLRYFGIEPPRSMQGKSIPL</sequence>
<accession>A0A1U9K9M3</accession>
<keyword evidence="2" id="KW-1185">Reference proteome</keyword>
<reference evidence="1 2" key="1">
    <citation type="journal article" date="2015" name="Int. J. Syst. Evol. Microbiol.">
        <title>Novibacillus thermophilus gen. nov., sp. nov., a Gram-staining-negative and moderately thermophilic member of the family Thermoactinomycetaceae.</title>
        <authorList>
            <person name="Yang G."/>
            <person name="Chen J."/>
            <person name="Zhou S."/>
        </authorList>
    </citation>
    <scope>NUCLEOTIDE SEQUENCE [LARGE SCALE GENOMIC DNA]</scope>
    <source>
        <strain evidence="1 2">SG-1</strain>
    </source>
</reference>
<dbReference type="Pfam" id="PF01663">
    <property type="entry name" value="Phosphodiest"/>
    <property type="match status" value="1"/>
</dbReference>
<name>A0A1U9K9M3_9BACL</name>
<dbReference type="OrthoDB" id="9779418at2"/>
<protein>
    <submittedName>
        <fullName evidence="1">Phosphodiesterase</fullName>
    </submittedName>
</protein>
<dbReference type="GO" id="GO:0016787">
    <property type="term" value="F:hydrolase activity"/>
    <property type="evidence" value="ECO:0007669"/>
    <property type="project" value="UniProtKB-ARBA"/>
</dbReference>
<dbReference type="RefSeq" id="WP_077720633.1">
    <property type="nucleotide sequence ID" value="NZ_CP019699.1"/>
</dbReference>
<organism evidence="1 2">
    <name type="scientific">Novibacillus thermophilus</name>
    <dbReference type="NCBI Taxonomy" id="1471761"/>
    <lineage>
        <taxon>Bacteria</taxon>
        <taxon>Bacillati</taxon>
        <taxon>Bacillota</taxon>
        <taxon>Bacilli</taxon>
        <taxon>Bacillales</taxon>
        <taxon>Thermoactinomycetaceae</taxon>
        <taxon>Novibacillus</taxon>
    </lineage>
</organism>
<dbReference type="KEGG" id="ntr:B0W44_14445"/>
<evidence type="ECO:0000313" key="2">
    <source>
        <dbReference type="Proteomes" id="UP000188603"/>
    </source>
</evidence>
<dbReference type="STRING" id="1471761.B0W44_14445"/>
<dbReference type="InterPro" id="IPR017850">
    <property type="entry name" value="Alkaline_phosphatase_core_sf"/>
</dbReference>
<dbReference type="Proteomes" id="UP000188603">
    <property type="component" value="Chromosome"/>
</dbReference>
<dbReference type="InterPro" id="IPR002591">
    <property type="entry name" value="Phosphodiest/P_Trfase"/>
</dbReference>
<evidence type="ECO:0000313" key="1">
    <source>
        <dbReference type="EMBL" id="AQS56767.1"/>
    </source>
</evidence>
<proteinExistence type="predicted"/>
<dbReference type="EMBL" id="CP019699">
    <property type="protein sequence ID" value="AQS56767.1"/>
    <property type="molecule type" value="Genomic_DNA"/>
</dbReference>
<dbReference type="PANTHER" id="PTHR10151">
    <property type="entry name" value="ECTONUCLEOTIDE PYROPHOSPHATASE/PHOSPHODIESTERASE"/>
    <property type="match status" value="1"/>
</dbReference>
<dbReference type="SUPFAM" id="SSF53649">
    <property type="entry name" value="Alkaline phosphatase-like"/>
    <property type="match status" value="1"/>
</dbReference>
<dbReference type="AlphaFoldDB" id="A0A1U9K9M3"/>
<dbReference type="Gene3D" id="3.40.720.10">
    <property type="entry name" value="Alkaline Phosphatase, subunit A"/>
    <property type="match status" value="1"/>
</dbReference>
<dbReference type="PANTHER" id="PTHR10151:SF120">
    <property type="entry name" value="BIS(5'-ADENOSYL)-TRIPHOSPHATASE"/>
    <property type="match status" value="1"/>
</dbReference>
<gene>
    <name evidence="1" type="ORF">B0W44_14445</name>
</gene>